<dbReference type="EMBL" id="VJNE01000024">
    <property type="protein sequence ID" value="MZG28870.1"/>
    <property type="molecule type" value="Genomic_DNA"/>
</dbReference>
<dbReference type="AlphaFoldDB" id="A0A6L8Q6F4"/>
<gene>
    <name evidence="1" type="ORF">FM068_09815</name>
</gene>
<dbReference type="RefSeq" id="WP_161128303.1">
    <property type="nucleotide sequence ID" value="NZ_VJNE01000024.1"/>
</dbReference>
<accession>A0A6L8Q6F4</accession>
<dbReference type="Proteomes" id="UP000472380">
    <property type="component" value="Unassembled WGS sequence"/>
</dbReference>
<sequence>MAEVCGQLYDGVARTPLMRVEEACAWIAEDYPKKWLRLVNLCERAMADGWPRIRRGDLFVLATQQGMPITLCSEFRMDNNLWSVLSRYLLMFRPELAAAIFPKTTEALDGGAIDFEGVWHDTVARNTFFPCKCWQDAARLYREAA</sequence>
<evidence type="ECO:0000313" key="1">
    <source>
        <dbReference type="EMBL" id="MZG28870.1"/>
    </source>
</evidence>
<proteinExistence type="predicted"/>
<protein>
    <submittedName>
        <fullName evidence="1">Uncharacterized protein</fullName>
    </submittedName>
</protein>
<reference evidence="1 2" key="1">
    <citation type="submission" date="2019-07" db="EMBL/GenBank/DDBJ databases">
        <title>Draft genome sequence of Adlercreutzia equolifaciens IPLA 37004, a human intestinal strain that does not produces equol from daidzein.</title>
        <authorList>
            <person name="Vazquez L."/>
            <person name="Florez A.B."/>
            <person name="Mayo B."/>
        </authorList>
    </citation>
    <scope>NUCLEOTIDE SEQUENCE [LARGE SCALE GENOMIC DNA]</scope>
    <source>
        <strain evidence="1 2">IPLA 37004</strain>
    </source>
</reference>
<comment type="caution">
    <text evidence="1">The sequence shown here is derived from an EMBL/GenBank/DDBJ whole genome shotgun (WGS) entry which is preliminary data.</text>
</comment>
<name>A0A6L8Q6F4_9ACTN</name>
<organism evidence="1 2">
    <name type="scientific">Adlercreutzia equolifaciens</name>
    <dbReference type="NCBI Taxonomy" id="446660"/>
    <lineage>
        <taxon>Bacteria</taxon>
        <taxon>Bacillati</taxon>
        <taxon>Actinomycetota</taxon>
        <taxon>Coriobacteriia</taxon>
        <taxon>Eggerthellales</taxon>
        <taxon>Eggerthellaceae</taxon>
        <taxon>Adlercreutzia</taxon>
    </lineage>
</organism>
<evidence type="ECO:0000313" key="2">
    <source>
        <dbReference type="Proteomes" id="UP000472380"/>
    </source>
</evidence>